<dbReference type="InterPro" id="IPR000225">
    <property type="entry name" value="Armadillo"/>
</dbReference>
<dbReference type="Gene3D" id="1.25.10.10">
    <property type="entry name" value="Leucine-rich Repeat Variant"/>
    <property type="match status" value="4"/>
</dbReference>
<dbReference type="GO" id="GO:0008017">
    <property type="term" value="F:microtubule binding"/>
    <property type="evidence" value="ECO:0007669"/>
    <property type="project" value="TreeGrafter"/>
</dbReference>
<dbReference type="AlphaFoldDB" id="A0AAD7ADD1"/>
<dbReference type="SUPFAM" id="SSF48371">
    <property type="entry name" value="ARM repeat"/>
    <property type="match status" value="2"/>
</dbReference>
<gene>
    <name evidence="1" type="ORF">DFH08DRAFT_1076676</name>
</gene>
<evidence type="ECO:0000313" key="1">
    <source>
        <dbReference type="EMBL" id="KAJ7355645.1"/>
    </source>
</evidence>
<dbReference type="GO" id="GO:0003341">
    <property type="term" value="P:cilium movement"/>
    <property type="evidence" value="ECO:0007669"/>
    <property type="project" value="TreeGrafter"/>
</dbReference>
<dbReference type="InterPro" id="IPR011989">
    <property type="entry name" value="ARM-like"/>
</dbReference>
<dbReference type="PANTHER" id="PTHR23314:SF0">
    <property type="entry name" value="SPERM-ASSOCIATED ANTIGEN 6"/>
    <property type="match status" value="1"/>
</dbReference>
<dbReference type="InterPro" id="IPR016024">
    <property type="entry name" value="ARM-type_fold"/>
</dbReference>
<accession>A0AAD7ADD1</accession>
<dbReference type="Proteomes" id="UP001218218">
    <property type="component" value="Unassembled WGS sequence"/>
</dbReference>
<name>A0AAD7ADD1_9AGAR</name>
<organism evidence="1 2">
    <name type="scientific">Mycena albidolilacea</name>
    <dbReference type="NCBI Taxonomy" id="1033008"/>
    <lineage>
        <taxon>Eukaryota</taxon>
        <taxon>Fungi</taxon>
        <taxon>Dikarya</taxon>
        <taxon>Basidiomycota</taxon>
        <taxon>Agaricomycotina</taxon>
        <taxon>Agaricomycetes</taxon>
        <taxon>Agaricomycetidae</taxon>
        <taxon>Agaricales</taxon>
        <taxon>Marasmiineae</taxon>
        <taxon>Mycenaceae</taxon>
        <taxon>Mycena</taxon>
    </lineage>
</organism>
<comment type="caution">
    <text evidence="1">The sequence shown here is derived from an EMBL/GenBank/DDBJ whole genome shotgun (WGS) entry which is preliminary data.</text>
</comment>
<protein>
    <submittedName>
        <fullName evidence="1">Armadillo-type protein</fullName>
    </submittedName>
</protein>
<reference evidence="1" key="1">
    <citation type="submission" date="2023-03" db="EMBL/GenBank/DDBJ databases">
        <title>Massive genome expansion in bonnet fungi (Mycena s.s.) driven by repeated elements and novel gene families across ecological guilds.</title>
        <authorList>
            <consortium name="Lawrence Berkeley National Laboratory"/>
            <person name="Harder C.B."/>
            <person name="Miyauchi S."/>
            <person name="Viragh M."/>
            <person name="Kuo A."/>
            <person name="Thoen E."/>
            <person name="Andreopoulos B."/>
            <person name="Lu D."/>
            <person name="Skrede I."/>
            <person name="Drula E."/>
            <person name="Henrissat B."/>
            <person name="Morin E."/>
            <person name="Kohler A."/>
            <person name="Barry K."/>
            <person name="LaButti K."/>
            <person name="Morin E."/>
            <person name="Salamov A."/>
            <person name="Lipzen A."/>
            <person name="Mereny Z."/>
            <person name="Hegedus B."/>
            <person name="Baldrian P."/>
            <person name="Stursova M."/>
            <person name="Weitz H."/>
            <person name="Taylor A."/>
            <person name="Grigoriev I.V."/>
            <person name="Nagy L.G."/>
            <person name="Martin F."/>
            <person name="Kauserud H."/>
        </authorList>
    </citation>
    <scope>NUCLEOTIDE SEQUENCE</scope>
    <source>
        <strain evidence="1">CBHHK002</strain>
    </source>
</reference>
<evidence type="ECO:0000313" key="2">
    <source>
        <dbReference type="Proteomes" id="UP001218218"/>
    </source>
</evidence>
<keyword evidence="2" id="KW-1185">Reference proteome</keyword>
<sequence>MPPLTRQDSRPSIHSWWSDSNPGLQGPTINLHAAAKPLMRLMYYRQASDILRKNRGSSLTTAILETYASYFPWDYVSWATKAAILSELADRVKPSEVEARAVVDSPVFPHIMPMFESPDPRARICSCHLLGNLAWFESTAPAVLELKLCEQLVFLLDNKHSGVIREATAALTHLSRWVDGAKGVVDAKALDHVLRLLESPNPDTQRWACELVGCVATHEATSHAVLQLKPCKQIVSLLGDEDSLAPYVTYALSQIARWVDGAKGVVDAKVLDHVLRLLESPNLDTRRWACKLVGNVATHEATSHAVLQLKPCEQIVSLLGDEDSLAPYVIYALSQIAQWVDGAKGVVDTKVLDHVLGLLESPNPDTQRWGCELVGYLASHESTAPTLLWQLNPCEQIVSLLGDEDSLVTWATYALSQIARWPDGAKGVVDAKALDHVLPLLKSLNPDIRKWACELTGNLADHKSTTPAILELNTCVQLVSFLGDEDYVVSRAIDEDSLVPYITYALSQIARWVDGAKGVVDAKVLDHVLRLLKSPNPDTRRWACELVGRVATHEATAPAFLQLKPCEQIVSLLGDEDYVVHRATFALSRIAYWVDGAKAVIDTKALNHILRLLESPNPDTRRWACELAGHLALHESTTSAIFKLTPSVQLVSLLGDKDYVVCRAMFALSRIACWVYGATAVVDAKALNHVLRLLESPNPDSRRSACELVGHVATHEATAPAVLQLKPCEQIVSLLGDEDSSVPYVTHALSQIARWVDGAKGVVDAKALDHILRLLKSPNPDTRRWACELVGRAATHETTSHAVLQLKPCEQIVSLLGDEDYVVRRATFALSRIACWINGAKAVVDAKVLDHVLLLLKSPNPDTRRWACELVRRIASHEATAPAILELKPIPQLESLLQDSRRPICDSAISALEAIRQWPDGVDVAAPTDSDGVL</sequence>
<dbReference type="GO" id="GO:0015630">
    <property type="term" value="C:microtubule cytoskeleton"/>
    <property type="evidence" value="ECO:0007669"/>
    <property type="project" value="TreeGrafter"/>
</dbReference>
<dbReference type="PANTHER" id="PTHR23314">
    <property type="entry name" value="SPERM-ASSOCIATED ANTIGEN 6 ARMADILLO REPEAT-CONTAINING"/>
    <property type="match status" value="1"/>
</dbReference>
<dbReference type="EMBL" id="JARIHO010000009">
    <property type="protein sequence ID" value="KAJ7355645.1"/>
    <property type="molecule type" value="Genomic_DNA"/>
</dbReference>
<dbReference type="SMART" id="SM00185">
    <property type="entry name" value="ARM"/>
    <property type="match status" value="17"/>
</dbReference>
<proteinExistence type="predicted"/>